<keyword evidence="2" id="KW-1185">Reference proteome</keyword>
<gene>
    <name evidence="1" type="ORF">DFO68_106174</name>
</gene>
<proteinExistence type="predicted"/>
<evidence type="ECO:0000313" key="2">
    <source>
        <dbReference type="Proteomes" id="UP000295150"/>
    </source>
</evidence>
<protein>
    <submittedName>
        <fullName evidence="1">Uncharacterized protein</fullName>
    </submittedName>
</protein>
<dbReference type="Proteomes" id="UP000295150">
    <property type="component" value="Unassembled WGS sequence"/>
</dbReference>
<evidence type="ECO:0000313" key="1">
    <source>
        <dbReference type="EMBL" id="TDO09917.1"/>
    </source>
</evidence>
<dbReference type="EMBL" id="SNWH01000006">
    <property type="protein sequence ID" value="TDO09917.1"/>
    <property type="molecule type" value="Genomic_DNA"/>
</dbReference>
<name>A0A4R6HNM7_9GAMM</name>
<dbReference type="AlphaFoldDB" id="A0A4R6HNM7"/>
<sequence>MKSDTYLAHPIEPQRVWACMLPLDGSFFWLLC</sequence>
<accession>A0A4R6HNM7</accession>
<organism evidence="1 2">
    <name type="scientific">Halomonas ventosae</name>
    <dbReference type="NCBI Taxonomy" id="229007"/>
    <lineage>
        <taxon>Bacteria</taxon>
        <taxon>Pseudomonadati</taxon>
        <taxon>Pseudomonadota</taxon>
        <taxon>Gammaproteobacteria</taxon>
        <taxon>Oceanospirillales</taxon>
        <taxon>Halomonadaceae</taxon>
        <taxon>Halomonas</taxon>
    </lineage>
</organism>
<comment type="caution">
    <text evidence="1">The sequence shown here is derived from an EMBL/GenBank/DDBJ whole genome shotgun (WGS) entry which is preliminary data.</text>
</comment>
<reference evidence="1 2" key="1">
    <citation type="submission" date="2019-03" db="EMBL/GenBank/DDBJ databases">
        <title>Freshwater and sediment microbial communities from various areas in North America, analyzing microbe dynamics in response to fracking.</title>
        <authorList>
            <person name="Lamendella R."/>
        </authorList>
    </citation>
    <scope>NUCLEOTIDE SEQUENCE [LARGE SCALE GENOMIC DNA]</scope>
    <source>
        <strain evidence="1 2">1_TX</strain>
    </source>
</reference>